<dbReference type="PANTHER" id="PTHR12526">
    <property type="entry name" value="GLYCOSYLTRANSFERASE"/>
    <property type="match status" value="1"/>
</dbReference>
<name>A0A369TE09_9PROT</name>
<protein>
    <submittedName>
        <fullName evidence="4">Glycosyltransferase</fullName>
    </submittedName>
</protein>
<dbReference type="GO" id="GO:0016757">
    <property type="term" value="F:glycosyltransferase activity"/>
    <property type="evidence" value="ECO:0007669"/>
    <property type="project" value="UniProtKB-ARBA"/>
</dbReference>
<feature type="transmembrane region" description="Helical" evidence="2">
    <location>
        <begin position="709"/>
        <end position="729"/>
    </location>
</feature>
<dbReference type="Pfam" id="PF13692">
    <property type="entry name" value="Glyco_trans_1_4"/>
    <property type="match status" value="1"/>
</dbReference>
<comment type="caution">
    <text evidence="4">The sequence shown here is derived from an EMBL/GenBank/DDBJ whole genome shotgun (WGS) entry which is preliminary data.</text>
</comment>
<keyword evidence="4" id="KW-0808">Transferase</keyword>
<keyword evidence="2" id="KW-0472">Membrane</keyword>
<gene>
    <name evidence="4" type="ORF">DRB17_03790</name>
</gene>
<dbReference type="EMBL" id="QPMH01000002">
    <property type="protein sequence ID" value="RDD63569.1"/>
    <property type="molecule type" value="Genomic_DNA"/>
</dbReference>
<dbReference type="Proteomes" id="UP000253941">
    <property type="component" value="Unassembled WGS sequence"/>
</dbReference>
<sequence>MESTNLMKLASKDQNKTNFKKNERLNVLVVYYCFASPTRDAILSHLYCFEKYSNYNVQFVNLFWEILPKHLEIQQWDVVIFHNTFLICRPAPELFDRVVKAVWPLKFNSHLNIAIAQDEANTTDALCNFIKDFDCKIVFSLMPTDEAKQTVYGGRVHPDTQIITVLAGYVDERLKQSFEGERKRIKRRDIDIGYRSFTARARNGSLGALKWRLAEAAKIAANRMGLSSDISVDTKDTLNGAAWVNFLCRSRYQLGCEGGSNVLDRTGHIMAKCKSYEAQHPYATFEEIAAACFPGMDGSLDGAVITPRNFEYAMAGTCQVLVEGRYNKILQPNVHYIPIAQDLSNITDVFASLDDESRRKRIRDRAFRDLVESGKYHYRSFVEDVFRAVDRKLPDKQKRHSPFEKDATVLSRRVLSFYNRCFDRGNWLALRVFVLSRRHAQTARIVNFLWKWRKSRARARLWKAALRLFRSGGSQKTLREPQSLLYLSGCDPLATYRMRCEQELLVKHFDVSLVGVDLIPGSSISCTYADRLKSISRAPLADASAMRAWWGLFWFATTNAERQNVRRVATAFVAYGKALFNAYRIQRSLAHSGQVPSDSDWHLLSPYSRFNFDRHSFYVYTTRLPRFVVSAALSLCRIARGHPPRKNPSRASSNNSFPWLPKKLQADWQETRKITSNRSGLHTFVLAIAFVLYWIFAELIQKITIIVRYLFNKILPILYKVIFSMRWILIKIWRTSGLIRLDEKYKNIIRFFIRTSSKIFGIKLLLDSRGKNLLPKYLFGSPLSFSSWITRILGKETNPTATQETAEGGVVSSSIPRPTAEYATSSRARGYREIGTNSAVYSRRHQHLHGTPGSETRQEKDSTYGKELLTQPNGKFENWVNPCSSYISFKPWVAESLACWARQPVVLNRSRWLLDNPSGAKTHHYRAPNIYSYLRTHLIRSYSLLKAWKSNPEIFDIIHSKDFDSMPFAVCLKLATRARLVHNCHESFSTQLFGVGPNVREGLATLERGFVTFADQVVTVTPEMAKQIERDSGVEDVVAIPNVDPIVRPEDSSRHVPSGQRSKHTFSSPRQQAGRPLRFVFQGAIAPDRGAEFLIRAWQYIDPEKAVIHFRCDNGPHAKLCRRLSAQLRLMGRGVIFEPPIPMRSEGLESSLEFLEQFDVGVLPYMHTVEQYKYSSPRKLSHYLQAGLPVIANDLPSITHLIDKGKFGLTFEQEDIMSLVVAIEKICNVPELLKSLTINAREFFLNHYNWSIYSGVLEDVHGVRSDERLAESEKCSTL</sequence>
<organism evidence="4 5">
    <name type="scientific">Ferruginivarius sediminum</name>
    <dbReference type="NCBI Taxonomy" id="2661937"/>
    <lineage>
        <taxon>Bacteria</taxon>
        <taxon>Pseudomonadati</taxon>
        <taxon>Pseudomonadota</taxon>
        <taxon>Alphaproteobacteria</taxon>
        <taxon>Rhodospirillales</taxon>
        <taxon>Rhodospirillaceae</taxon>
        <taxon>Ferruginivarius</taxon>
    </lineage>
</organism>
<evidence type="ECO:0000259" key="3">
    <source>
        <dbReference type="Pfam" id="PF13439"/>
    </source>
</evidence>
<dbReference type="InterPro" id="IPR028098">
    <property type="entry name" value="Glyco_trans_4-like_N"/>
</dbReference>
<accession>A0A369TE09</accession>
<keyword evidence="5" id="KW-1185">Reference proteome</keyword>
<reference evidence="4 5" key="1">
    <citation type="submission" date="2018-07" db="EMBL/GenBank/DDBJ databases">
        <title>Venubactetium sediminum gen. nov., sp. nov., isolated from a marine solar saltern.</title>
        <authorList>
            <person name="Wang S."/>
        </authorList>
    </citation>
    <scope>NUCLEOTIDE SEQUENCE [LARGE SCALE GENOMIC DNA]</scope>
    <source>
        <strain evidence="4 5">WD2A32</strain>
    </source>
</reference>
<dbReference type="Gene3D" id="3.40.50.2000">
    <property type="entry name" value="Glycogen Phosphorylase B"/>
    <property type="match status" value="2"/>
</dbReference>
<keyword evidence="2" id="KW-0812">Transmembrane</keyword>
<dbReference type="SUPFAM" id="SSF53756">
    <property type="entry name" value="UDP-Glycosyltransferase/glycogen phosphorylase"/>
    <property type="match status" value="1"/>
</dbReference>
<feature type="region of interest" description="Disordered" evidence="1">
    <location>
        <begin position="1049"/>
        <end position="1071"/>
    </location>
</feature>
<evidence type="ECO:0000313" key="5">
    <source>
        <dbReference type="Proteomes" id="UP000253941"/>
    </source>
</evidence>
<evidence type="ECO:0000256" key="1">
    <source>
        <dbReference type="SAM" id="MobiDB-lite"/>
    </source>
</evidence>
<keyword evidence="2" id="KW-1133">Transmembrane helix</keyword>
<dbReference type="Pfam" id="PF13439">
    <property type="entry name" value="Glyco_transf_4"/>
    <property type="match status" value="1"/>
</dbReference>
<proteinExistence type="predicted"/>
<evidence type="ECO:0000313" key="4">
    <source>
        <dbReference type="EMBL" id="RDD63569.1"/>
    </source>
</evidence>
<feature type="domain" description="Glycosyltransferase subfamily 4-like N-terminal" evidence="3">
    <location>
        <begin position="927"/>
        <end position="1042"/>
    </location>
</feature>
<feature type="transmembrane region" description="Helical" evidence="2">
    <location>
        <begin position="679"/>
        <end position="697"/>
    </location>
</feature>
<dbReference type="AlphaFoldDB" id="A0A369TE09"/>
<evidence type="ECO:0000256" key="2">
    <source>
        <dbReference type="SAM" id="Phobius"/>
    </source>
</evidence>